<protein>
    <submittedName>
        <fullName evidence="2">Sugar kinase and transcription regulator</fullName>
    </submittedName>
</protein>
<keyword evidence="2" id="KW-0418">Kinase</keyword>
<dbReference type="PANTHER" id="PTHR18964">
    <property type="entry name" value="ROK (REPRESSOR, ORF, KINASE) FAMILY"/>
    <property type="match status" value="1"/>
</dbReference>
<evidence type="ECO:0000313" key="3">
    <source>
        <dbReference type="Proteomes" id="UP000032552"/>
    </source>
</evidence>
<dbReference type="GO" id="GO:0016301">
    <property type="term" value="F:kinase activity"/>
    <property type="evidence" value="ECO:0007669"/>
    <property type="project" value="UniProtKB-KW"/>
</dbReference>
<dbReference type="Proteomes" id="UP000032552">
    <property type="component" value="Unassembled WGS sequence"/>
</dbReference>
<dbReference type="InterPro" id="IPR000600">
    <property type="entry name" value="ROK"/>
</dbReference>
<proteinExistence type="inferred from homology"/>
<accession>A0A0C9QCA2</accession>
<keyword evidence="2" id="KW-0808">Transferase</keyword>
<dbReference type="Gene3D" id="3.30.420.40">
    <property type="match status" value="2"/>
</dbReference>
<evidence type="ECO:0000256" key="1">
    <source>
        <dbReference type="ARBA" id="ARBA00006479"/>
    </source>
</evidence>
<dbReference type="InterPro" id="IPR043129">
    <property type="entry name" value="ATPase_NBD"/>
</dbReference>
<dbReference type="SUPFAM" id="SSF53067">
    <property type="entry name" value="Actin-like ATPase domain"/>
    <property type="match status" value="1"/>
</dbReference>
<dbReference type="Pfam" id="PF00480">
    <property type="entry name" value="ROK"/>
    <property type="match status" value="1"/>
</dbReference>
<reference evidence="3" key="1">
    <citation type="submission" date="2014-05" db="EMBL/GenBank/DDBJ databases">
        <title>Whole genome sequencing of Lactobacillus casei NRIC0644.</title>
        <authorList>
            <person name="Atarashi H."/>
            <person name="Yoshida Y."/>
            <person name="Fujimura S."/>
            <person name="Tanaka N."/>
            <person name="Shiwa Y."/>
            <person name="Yoshikawa H."/>
            <person name="Okada S."/>
            <person name="Nakagawa J."/>
        </authorList>
    </citation>
    <scope>NUCLEOTIDE SEQUENCE [LARGE SCALE GENOMIC DNA]</scope>
    <source>
        <strain evidence="3">NRIC0644</strain>
    </source>
</reference>
<organism evidence="2 3">
    <name type="scientific">Lacticaseibacillus paracasei NRIC 0644</name>
    <dbReference type="NCBI Taxonomy" id="1435038"/>
    <lineage>
        <taxon>Bacteria</taxon>
        <taxon>Bacillati</taxon>
        <taxon>Bacillota</taxon>
        <taxon>Bacilli</taxon>
        <taxon>Lactobacillales</taxon>
        <taxon>Lactobacillaceae</taxon>
        <taxon>Lacticaseibacillus</taxon>
    </lineage>
</organism>
<sequence length="291" mass="31286">MSLVVIDIGGTTLKFGCYDEVSGISHQTSVKTPQTLASFYQTLQTQVHELQRKATITGVAISSPGSVDQTTGIIRGASAVPYIHHFPIVAELTKRFQLPVTIENDANCAALAEVQAGSATDVRDVIFLVLGTGVGGAVVLDGRIHRGRHLLGGEFGYMLYGNDDTVSHLGTIVNAADRYNRANGTDLDGKALYELAKTGQPLAQKAVRDMLQVLATTIFNLQYSLDPDCFVIGGGISQNSDLLADLNQALDVVMAKVEIAPIRPIVRIAKFQAEANLYGAAFNFQQHQRSR</sequence>
<comment type="caution">
    <text evidence="2">The sequence shown here is derived from an EMBL/GenBank/DDBJ whole genome shotgun (WGS) entry which is preliminary data.</text>
</comment>
<evidence type="ECO:0000313" key="2">
    <source>
        <dbReference type="EMBL" id="GAN37432.1"/>
    </source>
</evidence>
<gene>
    <name evidence="2" type="ORF">LC0644_2021</name>
</gene>
<dbReference type="EMBL" id="BAYM01000158">
    <property type="protein sequence ID" value="GAN37432.1"/>
    <property type="molecule type" value="Genomic_DNA"/>
</dbReference>
<dbReference type="RefSeq" id="WP_045625273.1">
    <property type="nucleotide sequence ID" value="NZ_BAYM01000158.1"/>
</dbReference>
<dbReference type="CDD" id="cd24152">
    <property type="entry name" value="ASKHA_NBD_ROK-like"/>
    <property type="match status" value="1"/>
</dbReference>
<comment type="similarity">
    <text evidence="1">Belongs to the ROK (NagC/XylR) family.</text>
</comment>
<name>A0A0C9QCA2_LACPA</name>
<dbReference type="AlphaFoldDB" id="A0A0C9QCA2"/>
<dbReference type="PANTHER" id="PTHR18964:SF170">
    <property type="entry name" value="SUGAR KINASE"/>
    <property type="match status" value="1"/>
</dbReference>